<keyword evidence="2" id="KW-1185">Reference proteome</keyword>
<reference evidence="2" key="1">
    <citation type="journal article" date="2019" name="Int. J. Syst. Evol. Microbiol.">
        <title>The Global Catalogue of Microorganisms (GCM) 10K type strain sequencing project: providing services to taxonomists for standard genome sequencing and annotation.</title>
        <authorList>
            <consortium name="The Broad Institute Genomics Platform"/>
            <consortium name="The Broad Institute Genome Sequencing Center for Infectious Disease"/>
            <person name="Wu L."/>
            <person name="Ma J."/>
        </authorList>
    </citation>
    <scope>NUCLEOTIDE SEQUENCE [LARGE SCALE GENOMIC DNA]</scope>
    <source>
        <strain evidence="2">JCM 16929</strain>
    </source>
</reference>
<dbReference type="RefSeq" id="WP_344809926.1">
    <property type="nucleotide sequence ID" value="NZ_BAABAB010000052.1"/>
</dbReference>
<sequence>MVESALTWSPEAPTSPAARGAVSPAAHLADRFAAAEVAGPRGVRLREIPFVPMIGIRVAPASGSGARIAARLAASLPTSCGSVIESGGGEHIVWLSPDEFLIVADRPAAGLVAELVDALDAEPGSVSDLSANRTTFELAGPSARAVLEKGCPLDLHPRSFQTGAAFVTNVGAVPVILWKTGPETYRVLPRSSFADFLGRWLIDAMAEFAAPEVP</sequence>
<dbReference type="Gene3D" id="3.30.1360.120">
    <property type="entry name" value="Probable tRNA modification gtpase trme, domain 1"/>
    <property type="match status" value="1"/>
</dbReference>
<dbReference type="InterPro" id="IPR007375">
    <property type="entry name" value="SoxG"/>
</dbReference>
<dbReference type="SUPFAM" id="SSF103025">
    <property type="entry name" value="Folate-binding domain"/>
    <property type="match status" value="1"/>
</dbReference>
<dbReference type="Pfam" id="PF04268">
    <property type="entry name" value="SoxG"/>
    <property type="match status" value="1"/>
</dbReference>
<dbReference type="Proteomes" id="UP001501490">
    <property type="component" value="Unassembled WGS sequence"/>
</dbReference>
<accession>A0ABP7AW70</accession>
<proteinExistence type="predicted"/>
<dbReference type="EMBL" id="BAABAB010000052">
    <property type="protein sequence ID" value="GAA3642036.1"/>
    <property type="molecule type" value="Genomic_DNA"/>
</dbReference>
<evidence type="ECO:0000313" key="2">
    <source>
        <dbReference type="Proteomes" id="UP001501490"/>
    </source>
</evidence>
<name>A0ABP7AW70_9ACTN</name>
<evidence type="ECO:0000313" key="1">
    <source>
        <dbReference type="EMBL" id="GAA3642036.1"/>
    </source>
</evidence>
<organism evidence="1 2">
    <name type="scientific">Microlunatus ginsengisoli</name>
    <dbReference type="NCBI Taxonomy" id="363863"/>
    <lineage>
        <taxon>Bacteria</taxon>
        <taxon>Bacillati</taxon>
        <taxon>Actinomycetota</taxon>
        <taxon>Actinomycetes</taxon>
        <taxon>Propionibacteriales</taxon>
        <taxon>Propionibacteriaceae</taxon>
        <taxon>Microlunatus</taxon>
    </lineage>
</organism>
<dbReference type="InterPro" id="IPR027266">
    <property type="entry name" value="TrmE/GcvT-like"/>
</dbReference>
<protein>
    <submittedName>
        <fullName evidence="1">Sarcosine oxidase subunit gamma</fullName>
    </submittedName>
</protein>
<gene>
    <name evidence="1" type="ORF">GCM10022236_50830</name>
</gene>
<dbReference type="Gene3D" id="3.30.70.1520">
    <property type="entry name" value="Heterotetrameric sarcosine oxidase"/>
    <property type="match status" value="1"/>
</dbReference>
<comment type="caution">
    <text evidence="1">The sequence shown here is derived from an EMBL/GenBank/DDBJ whole genome shotgun (WGS) entry which is preliminary data.</text>
</comment>